<sequence>MPLAMLAGLVSFVSPCVLPLVPGYLSYVTGMSGVDLAEQRRGRLLAGAVLFIAGFSVVFVGAGLAFGGLGRWLLEYADPLTRVLGVLTIVFGLAFMGFLPGLQRTVKSGRLPAAGLAGAPLLGVLFGLGWTPCIGPTLAAVQSLAFSEASAVRGAVLSLAYCLGLGLPFVITALAYRRALGAFGWVKRHYGAVTRVGGGMLVALGVLLVTGLWGDLTIWLRSWIGGFETVI</sequence>
<feature type="transmembrane region" description="Helical" evidence="6">
    <location>
        <begin position="80"/>
        <end position="99"/>
    </location>
</feature>
<feature type="transmembrane region" description="Helical" evidence="6">
    <location>
        <begin position="111"/>
        <end position="131"/>
    </location>
</feature>
<evidence type="ECO:0000313" key="8">
    <source>
        <dbReference type="EMBL" id="RAY15476.1"/>
    </source>
</evidence>
<dbReference type="Proteomes" id="UP000251891">
    <property type="component" value="Unassembled WGS sequence"/>
</dbReference>
<evidence type="ECO:0000256" key="6">
    <source>
        <dbReference type="SAM" id="Phobius"/>
    </source>
</evidence>
<dbReference type="AlphaFoldDB" id="A0A365H941"/>
<dbReference type="Pfam" id="PF02683">
    <property type="entry name" value="DsbD_TM"/>
    <property type="match status" value="1"/>
</dbReference>
<dbReference type="PANTHER" id="PTHR31272">
    <property type="entry name" value="CYTOCHROME C-TYPE BIOGENESIS PROTEIN HI_1454-RELATED"/>
    <property type="match status" value="1"/>
</dbReference>
<feature type="transmembrane region" description="Helical" evidence="6">
    <location>
        <begin position="196"/>
        <end position="214"/>
    </location>
</feature>
<evidence type="ECO:0000256" key="4">
    <source>
        <dbReference type="ARBA" id="ARBA00022989"/>
    </source>
</evidence>
<evidence type="ECO:0000256" key="5">
    <source>
        <dbReference type="ARBA" id="ARBA00023136"/>
    </source>
</evidence>
<proteinExistence type="inferred from homology"/>
<dbReference type="GO" id="GO:0017004">
    <property type="term" value="P:cytochrome complex assembly"/>
    <property type="evidence" value="ECO:0007669"/>
    <property type="project" value="InterPro"/>
</dbReference>
<comment type="subcellular location">
    <subcellularLocation>
        <location evidence="1">Membrane</location>
        <topology evidence="1">Multi-pass membrane protein</topology>
    </subcellularLocation>
</comment>
<comment type="similarity">
    <text evidence="2">Belongs to the DsbD family.</text>
</comment>
<evidence type="ECO:0000256" key="1">
    <source>
        <dbReference type="ARBA" id="ARBA00004141"/>
    </source>
</evidence>
<evidence type="ECO:0000259" key="7">
    <source>
        <dbReference type="Pfam" id="PF02683"/>
    </source>
</evidence>
<keyword evidence="9" id="KW-1185">Reference proteome</keyword>
<keyword evidence="3 6" id="KW-0812">Transmembrane</keyword>
<dbReference type="InterPro" id="IPR051790">
    <property type="entry name" value="Cytochrome_c-biogenesis_DsbD"/>
</dbReference>
<accession>A0A365H941</accession>
<evidence type="ECO:0000256" key="2">
    <source>
        <dbReference type="ARBA" id="ARBA00006143"/>
    </source>
</evidence>
<dbReference type="OrthoDB" id="9803065at2"/>
<name>A0A365H941_9ACTN</name>
<keyword evidence="5 6" id="KW-0472">Membrane</keyword>
<feature type="transmembrane region" description="Helical" evidence="6">
    <location>
        <begin position="6"/>
        <end position="27"/>
    </location>
</feature>
<gene>
    <name evidence="8" type="ORF">DPM19_11325</name>
</gene>
<feature type="domain" description="Cytochrome C biogenesis protein transmembrane" evidence="7">
    <location>
        <begin position="4"/>
        <end position="209"/>
    </location>
</feature>
<keyword evidence="4 6" id="KW-1133">Transmembrane helix</keyword>
<protein>
    <submittedName>
        <fullName evidence="8">Cytochrome c biogenesis protein CcdA</fullName>
    </submittedName>
</protein>
<feature type="transmembrane region" description="Helical" evidence="6">
    <location>
        <begin position="48"/>
        <end position="74"/>
    </location>
</feature>
<dbReference type="GO" id="GO:0016020">
    <property type="term" value="C:membrane"/>
    <property type="evidence" value="ECO:0007669"/>
    <property type="project" value="UniProtKB-SubCell"/>
</dbReference>
<dbReference type="EMBL" id="QLYX01000004">
    <property type="protein sequence ID" value="RAY15476.1"/>
    <property type="molecule type" value="Genomic_DNA"/>
</dbReference>
<evidence type="ECO:0000313" key="9">
    <source>
        <dbReference type="Proteomes" id="UP000251891"/>
    </source>
</evidence>
<feature type="transmembrane region" description="Helical" evidence="6">
    <location>
        <begin position="151"/>
        <end position="176"/>
    </location>
</feature>
<organism evidence="8 9">
    <name type="scientific">Actinomadura craniellae</name>
    <dbReference type="NCBI Taxonomy" id="2231787"/>
    <lineage>
        <taxon>Bacteria</taxon>
        <taxon>Bacillati</taxon>
        <taxon>Actinomycetota</taxon>
        <taxon>Actinomycetes</taxon>
        <taxon>Streptosporangiales</taxon>
        <taxon>Thermomonosporaceae</taxon>
        <taxon>Actinomadura</taxon>
    </lineage>
</organism>
<reference evidence="8 9" key="1">
    <citation type="submission" date="2018-06" db="EMBL/GenBank/DDBJ databases">
        <title>Actinomadura craniellae sp. nov. isolated from marine sponge Craniella sp.</title>
        <authorList>
            <person name="Li L."/>
            <person name="Xu Q.H."/>
            <person name="Lin H.W."/>
            <person name="Lu Y.H."/>
        </authorList>
    </citation>
    <scope>NUCLEOTIDE SEQUENCE [LARGE SCALE GENOMIC DNA]</scope>
    <source>
        <strain evidence="8 9">LHW63021</strain>
    </source>
</reference>
<dbReference type="RefSeq" id="WP_111866384.1">
    <property type="nucleotide sequence ID" value="NZ_QLYX01000004.1"/>
</dbReference>
<dbReference type="InterPro" id="IPR003834">
    <property type="entry name" value="Cyt_c_assmbl_TM_dom"/>
</dbReference>
<evidence type="ECO:0000256" key="3">
    <source>
        <dbReference type="ARBA" id="ARBA00022692"/>
    </source>
</evidence>
<comment type="caution">
    <text evidence="8">The sequence shown here is derived from an EMBL/GenBank/DDBJ whole genome shotgun (WGS) entry which is preliminary data.</text>
</comment>
<dbReference type="PANTHER" id="PTHR31272:SF4">
    <property type="entry name" value="CYTOCHROME C-TYPE BIOGENESIS PROTEIN HI_1454-RELATED"/>
    <property type="match status" value="1"/>
</dbReference>